<feature type="domain" description="Glycosyl transferase family 1" evidence="1">
    <location>
        <begin position="179"/>
        <end position="329"/>
    </location>
</feature>
<evidence type="ECO:0000259" key="1">
    <source>
        <dbReference type="Pfam" id="PF00534"/>
    </source>
</evidence>
<dbReference type="CDD" id="cd03801">
    <property type="entry name" value="GT4_PimA-like"/>
    <property type="match status" value="1"/>
</dbReference>
<evidence type="ECO:0000313" key="4">
    <source>
        <dbReference type="EMBL" id="UVQ95414.1"/>
    </source>
</evidence>
<dbReference type="InterPro" id="IPR001296">
    <property type="entry name" value="Glyco_trans_1"/>
</dbReference>
<organism evidence="3 5">
    <name type="scientific">Bacteroides caccae</name>
    <dbReference type="NCBI Taxonomy" id="47678"/>
    <lineage>
        <taxon>Bacteria</taxon>
        <taxon>Pseudomonadati</taxon>
        <taxon>Bacteroidota</taxon>
        <taxon>Bacteroidia</taxon>
        <taxon>Bacteroidales</taxon>
        <taxon>Bacteroidaceae</taxon>
        <taxon>Bacteroides</taxon>
    </lineage>
</organism>
<dbReference type="PANTHER" id="PTHR45947:SF3">
    <property type="entry name" value="SULFOQUINOVOSYL TRANSFERASE SQD2"/>
    <property type="match status" value="1"/>
</dbReference>
<name>A0A414Z2F7_9BACE</name>
<sequence>MKILLISNMYPSKKDKTYGTFVKMFKEGIEHNANDIIFNCCFIRGRSNNLIVKVCKYSIFYITIIYKALFTKYDFIYNHQITHSAPALRICRYFRKFKLVMNIHGGDIVTIDKTSKKLLNFAIPLLVNSNLIVVPSDYFKNVVLNKIPGISLSQLFVSASGGVDKNIFTCLNSHISSTSTIVYVSRIDTGKGWNVLIDAILELRLSGDFAGKRVLFVGYGEQAEMLNEKINDLDLSDCCYYLGPKTHRELSELYNQADIMIFPTMLYESLGLVGIEAMACGCPVIGSDIGCLPEYIKEGITGFLFEPGNSHELAERIVDFYKLTEKQRNTMRLEAIRYVDKYESRKISQALINKIKEI</sequence>
<evidence type="ECO:0000313" key="6">
    <source>
        <dbReference type="Proteomes" id="UP000427825"/>
    </source>
</evidence>
<keyword evidence="3" id="KW-0808">Transferase</keyword>
<reference evidence="3 5" key="1">
    <citation type="submission" date="2018-08" db="EMBL/GenBank/DDBJ databases">
        <title>A genome reference for cultivated species of the human gut microbiota.</title>
        <authorList>
            <person name="Zou Y."/>
            <person name="Xue W."/>
            <person name="Luo G."/>
        </authorList>
    </citation>
    <scope>NUCLEOTIDE SEQUENCE [LARGE SCALE GENOMIC DNA]</scope>
    <source>
        <strain evidence="3 5">AM16-49B</strain>
    </source>
</reference>
<dbReference type="EMBL" id="VVYJ01000011">
    <property type="protein sequence ID" value="KAA5473432.1"/>
    <property type="molecule type" value="Genomic_DNA"/>
</dbReference>
<evidence type="ECO:0000313" key="3">
    <source>
        <dbReference type="EMBL" id="RHH94156.1"/>
    </source>
</evidence>
<dbReference type="EMBL" id="CP103166">
    <property type="protein sequence ID" value="UVQ95414.1"/>
    <property type="molecule type" value="Genomic_DNA"/>
</dbReference>
<dbReference type="PANTHER" id="PTHR45947">
    <property type="entry name" value="SULFOQUINOVOSYL TRANSFERASE SQD2"/>
    <property type="match status" value="1"/>
</dbReference>
<evidence type="ECO:0000313" key="5">
    <source>
        <dbReference type="Proteomes" id="UP000283512"/>
    </source>
</evidence>
<dbReference type="SUPFAM" id="SSF53756">
    <property type="entry name" value="UDP-Glycosyltransferase/glycogen phosphorylase"/>
    <property type="match status" value="1"/>
</dbReference>
<dbReference type="Proteomes" id="UP000427825">
    <property type="component" value="Unassembled WGS sequence"/>
</dbReference>
<gene>
    <name evidence="3" type="ORF">DW190_05705</name>
    <name evidence="2" type="ORF">F2Y39_17200</name>
    <name evidence="4" type="ORF">NXW23_13580</name>
</gene>
<proteinExistence type="predicted"/>
<dbReference type="InterPro" id="IPR050194">
    <property type="entry name" value="Glycosyltransferase_grp1"/>
</dbReference>
<reference evidence="4" key="3">
    <citation type="submission" date="2022-08" db="EMBL/GenBank/DDBJ databases">
        <title>Genome Sequencing of Bacteroides fragilis Group Isolates with Nanopore Technology.</title>
        <authorList>
            <person name="Tisza M.J."/>
            <person name="Smith D."/>
            <person name="Dekker J.P."/>
        </authorList>
    </citation>
    <scope>NUCLEOTIDE SEQUENCE</scope>
    <source>
        <strain evidence="4">BFG-474</strain>
    </source>
</reference>
<dbReference type="Gene3D" id="3.40.50.2000">
    <property type="entry name" value="Glycogen Phosphorylase B"/>
    <property type="match status" value="2"/>
</dbReference>
<dbReference type="Proteomes" id="UP000283512">
    <property type="component" value="Unassembled WGS sequence"/>
</dbReference>
<protein>
    <submittedName>
        <fullName evidence="2 3">Glycosyltransferase</fullName>
    </submittedName>
</protein>
<accession>A0A414Z2F7</accession>
<dbReference type="Proteomes" id="UP001060260">
    <property type="component" value="Chromosome"/>
</dbReference>
<dbReference type="Pfam" id="PF00534">
    <property type="entry name" value="Glycos_transf_1"/>
    <property type="match status" value="1"/>
</dbReference>
<dbReference type="AlphaFoldDB" id="A0A414Z2F7"/>
<dbReference type="RefSeq" id="WP_122295230.1">
    <property type="nucleotide sequence ID" value="NZ_CAXSLD010000005.1"/>
</dbReference>
<evidence type="ECO:0000313" key="2">
    <source>
        <dbReference type="EMBL" id="KAA5473432.1"/>
    </source>
</evidence>
<dbReference type="GO" id="GO:0016757">
    <property type="term" value="F:glycosyltransferase activity"/>
    <property type="evidence" value="ECO:0007669"/>
    <property type="project" value="InterPro"/>
</dbReference>
<reference evidence="2 6" key="2">
    <citation type="journal article" date="2019" name="Nat. Med.">
        <title>A library of human gut bacterial isolates paired with longitudinal multiomics data enables mechanistic microbiome research.</title>
        <authorList>
            <person name="Poyet M."/>
            <person name="Groussin M."/>
            <person name="Gibbons S.M."/>
            <person name="Avila-Pacheco J."/>
            <person name="Jiang X."/>
            <person name="Kearney S.M."/>
            <person name="Perrotta A.R."/>
            <person name="Berdy B."/>
            <person name="Zhao S."/>
            <person name="Lieberman T.D."/>
            <person name="Swanson P.K."/>
            <person name="Smith M."/>
            <person name="Roesemann S."/>
            <person name="Alexander J.E."/>
            <person name="Rich S.A."/>
            <person name="Livny J."/>
            <person name="Vlamakis H."/>
            <person name="Clish C."/>
            <person name="Bullock K."/>
            <person name="Deik A."/>
            <person name="Scott J."/>
            <person name="Pierce K.A."/>
            <person name="Xavier R.J."/>
            <person name="Alm E.J."/>
        </authorList>
    </citation>
    <scope>NUCLEOTIDE SEQUENCE [LARGE SCALE GENOMIC DNA]</scope>
    <source>
        <strain evidence="2 6">BIOML-A25</strain>
    </source>
</reference>
<dbReference type="EMBL" id="QRKD01000002">
    <property type="protein sequence ID" value="RHH94156.1"/>
    <property type="molecule type" value="Genomic_DNA"/>
</dbReference>